<sequence length="38" mass="3742">MADHGQVGKENKGSGGSREVGSANKGVSGGRVIGTKTK</sequence>
<name>A0A0F9TSC3_9ZZZZ</name>
<evidence type="ECO:0000313" key="2">
    <source>
        <dbReference type="EMBL" id="KKN82249.1"/>
    </source>
</evidence>
<accession>A0A0F9TSC3</accession>
<dbReference type="EMBL" id="LAZR01000203">
    <property type="protein sequence ID" value="KKN82249.1"/>
    <property type="molecule type" value="Genomic_DNA"/>
</dbReference>
<reference evidence="2" key="1">
    <citation type="journal article" date="2015" name="Nature">
        <title>Complex archaea that bridge the gap between prokaryotes and eukaryotes.</title>
        <authorList>
            <person name="Spang A."/>
            <person name="Saw J.H."/>
            <person name="Jorgensen S.L."/>
            <person name="Zaremba-Niedzwiedzka K."/>
            <person name="Martijn J."/>
            <person name="Lind A.E."/>
            <person name="van Eijk R."/>
            <person name="Schleper C."/>
            <person name="Guy L."/>
            <person name="Ettema T.J."/>
        </authorList>
    </citation>
    <scope>NUCLEOTIDE SEQUENCE</scope>
</reference>
<evidence type="ECO:0000256" key="1">
    <source>
        <dbReference type="SAM" id="MobiDB-lite"/>
    </source>
</evidence>
<gene>
    <name evidence="2" type="ORF">LCGC14_0310620</name>
</gene>
<feature type="compositionally biased region" description="Basic and acidic residues" evidence="1">
    <location>
        <begin position="1"/>
        <end position="12"/>
    </location>
</feature>
<feature type="region of interest" description="Disordered" evidence="1">
    <location>
        <begin position="1"/>
        <end position="38"/>
    </location>
</feature>
<protein>
    <submittedName>
        <fullName evidence="2">Uncharacterized protein</fullName>
    </submittedName>
</protein>
<comment type="caution">
    <text evidence="2">The sequence shown here is derived from an EMBL/GenBank/DDBJ whole genome shotgun (WGS) entry which is preliminary data.</text>
</comment>
<organism evidence="2">
    <name type="scientific">marine sediment metagenome</name>
    <dbReference type="NCBI Taxonomy" id="412755"/>
    <lineage>
        <taxon>unclassified sequences</taxon>
        <taxon>metagenomes</taxon>
        <taxon>ecological metagenomes</taxon>
    </lineage>
</organism>
<dbReference type="AlphaFoldDB" id="A0A0F9TSC3"/>
<proteinExistence type="predicted"/>